<name>A0ABR2XKU6_9PEZI</name>
<dbReference type="Proteomes" id="UP001465668">
    <property type="component" value="Unassembled WGS sequence"/>
</dbReference>
<reference evidence="1 2" key="1">
    <citation type="submission" date="2024-02" db="EMBL/GenBank/DDBJ databases">
        <title>First draft genome assembly of two strains of Seiridium cardinale.</title>
        <authorList>
            <person name="Emiliani G."/>
            <person name="Scali E."/>
        </authorList>
    </citation>
    <scope>NUCLEOTIDE SEQUENCE [LARGE SCALE GENOMIC DNA]</scope>
    <source>
        <strain evidence="1 2">BM-138-000479</strain>
    </source>
</reference>
<comment type="caution">
    <text evidence="1">The sequence shown here is derived from an EMBL/GenBank/DDBJ whole genome shotgun (WGS) entry which is preliminary data.</text>
</comment>
<dbReference type="Gene3D" id="3.90.550.20">
    <property type="match status" value="1"/>
</dbReference>
<dbReference type="Pfam" id="PF05704">
    <property type="entry name" value="Caps_synth"/>
    <property type="match status" value="1"/>
</dbReference>
<evidence type="ECO:0000313" key="1">
    <source>
        <dbReference type="EMBL" id="KAK9774447.1"/>
    </source>
</evidence>
<dbReference type="InterPro" id="IPR029044">
    <property type="entry name" value="Nucleotide-diphossugar_trans"/>
</dbReference>
<evidence type="ECO:0008006" key="3">
    <source>
        <dbReference type="Google" id="ProtNLM"/>
    </source>
</evidence>
<keyword evidence="2" id="KW-1185">Reference proteome</keyword>
<sequence>MGDISAGFTIPKKYQDELEYAEISDHRSDAEILESLSCYSPVTTEKTIWGFWHEGLKHMPSWCQRNVIDWVRINPGWSVRILDNIPDSPHYALKYVSKDLLPAAFVDGKMDGSCIGPHSADLLRGACLYTYGGAWLDVGAILTRSIDRIAWKQLEDPGSPFQVAAPHSVFALMIPDKSPSVLSEKKSLIPSVAVFKQCVANHFFLARKGDPFIKHWHDLFAYLWSDKTNIDGIIKHPLLAASVPTILAQYDAVAAHLWDWKISSEKALEYVTQIATWSHLCSNEDTGDGFSPADYWQKHIYLFDAAEDWPAENTLGFAGSGEKIMNLLALRRDGDKDNDQYKQAEDLVWKILAKSCMQKVTHAALLTFSPHLGTLWDMPENEGKDRAPGTFGELLRYGSVHFIQKRETVPRIPAPKPEVTWKKGLFDP</sequence>
<proteinExistence type="predicted"/>
<organism evidence="1 2">
    <name type="scientific">Seiridium cardinale</name>
    <dbReference type="NCBI Taxonomy" id="138064"/>
    <lineage>
        <taxon>Eukaryota</taxon>
        <taxon>Fungi</taxon>
        <taxon>Dikarya</taxon>
        <taxon>Ascomycota</taxon>
        <taxon>Pezizomycotina</taxon>
        <taxon>Sordariomycetes</taxon>
        <taxon>Xylariomycetidae</taxon>
        <taxon>Amphisphaeriales</taxon>
        <taxon>Sporocadaceae</taxon>
        <taxon>Seiridium</taxon>
    </lineage>
</organism>
<evidence type="ECO:0000313" key="2">
    <source>
        <dbReference type="Proteomes" id="UP001465668"/>
    </source>
</evidence>
<dbReference type="SUPFAM" id="SSF53448">
    <property type="entry name" value="Nucleotide-diphospho-sugar transferases"/>
    <property type="match status" value="1"/>
</dbReference>
<protein>
    <recommendedName>
        <fullName evidence="3">Capsule polysaccharide biosynthesis protein</fullName>
    </recommendedName>
</protein>
<gene>
    <name evidence="1" type="ORF">SCAR479_08795</name>
</gene>
<dbReference type="InterPro" id="IPR008441">
    <property type="entry name" value="AfumC-like_glycosyl_Trfase"/>
</dbReference>
<accession>A0ABR2XKU6</accession>
<dbReference type="EMBL" id="JARVKM010000041">
    <property type="protein sequence ID" value="KAK9774447.1"/>
    <property type="molecule type" value="Genomic_DNA"/>
</dbReference>